<keyword evidence="10" id="KW-0449">Lipoprotein</keyword>
<keyword evidence="5 8" id="KW-1133">Transmembrane helix</keyword>
<name>A0A0A2C5L3_PROMR</name>
<comment type="catalytic activity">
    <reaction evidence="8">
        <text>N-terminal S-1,2-diacyl-sn-glyceryl-L-cysteinyl-[lipoprotein] + a glycerophospholipid = N-acyl-S-1,2-diacyl-sn-glyceryl-L-cysteinyl-[lipoprotein] + a 2-acyl-sn-glycero-3-phospholipid + H(+)</text>
        <dbReference type="Rhea" id="RHEA:48228"/>
        <dbReference type="Rhea" id="RHEA-COMP:14681"/>
        <dbReference type="Rhea" id="RHEA-COMP:14684"/>
        <dbReference type="ChEBI" id="CHEBI:15378"/>
        <dbReference type="ChEBI" id="CHEBI:136912"/>
        <dbReference type="ChEBI" id="CHEBI:140656"/>
        <dbReference type="ChEBI" id="CHEBI:140657"/>
        <dbReference type="ChEBI" id="CHEBI:140660"/>
        <dbReference type="EC" id="2.3.1.269"/>
    </reaction>
</comment>
<evidence type="ECO:0000256" key="5">
    <source>
        <dbReference type="ARBA" id="ARBA00022989"/>
    </source>
</evidence>
<dbReference type="UniPathway" id="UPA00666"/>
<evidence type="ECO:0000256" key="1">
    <source>
        <dbReference type="ARBA" id="ARBA00004651"/>
    </source>
</evidence>
<comment type="caution">
    <text evidence="10">The sequence shown here is derived from an EMBL/GenBank/DDBJ whole genome shotgun (WGS) entry which is preliminary data.</text>
</comment>
<feature type="domain" description="CN hydrolase" evidence="9">
    <location>
        <begin position="231"/>
        <end position="457"/>
    </location>
</feature>
<feature type="transmembrane region" description="Helical" evidence="8">
    <location>
        <begin position="83"/>
        <end position="109"/>
    </location>
</feature>
<reference evidence="11" key="1">
    <citation type="journal article" date="2014" name="Sci. Data">
        <title>Genomes of diverse isolates of the marine cyanobacterium Prochlorococcus.</title>
        <authorList>
            <person name="Biller S."/>
            <person name="Berube P."/>
            <person name="Thompson J."/>
            <person name="Kelly L."/>
            <person name="Roggensack S."/>
            <person name="Awad L."/>
            <person name="Roache-Johnson K."/>
            <person name="Ding H."/>
            <person name="Giovannoni S.J."/>
            <person name="Moore L.R."/>
            <person name="Chisholm S.W."/>
        </authorList>
    </citation>
    <scope>NUCLEOTIDE SEQUENCE [LARGE SCALE GENOMIC DNA]</scope>
    <source>
        <strain evidence="11">PAC1</strain>
    </source>
</reference>
<evidence type="ECO:0000313" key="10">
    <source>
        <dbReference type="EMBL" id="KGG20837.1"/>
    </source>
</evidence>
<dbReference type="AlphaFoldDB" id="A0A0A2C5L3"/>
<dbReference type="InterPro" id="IPR036526">
    <property type="entry name" value="C-N_Hydrolase_sf"/>
</dbReference>
<comment type="similarity">
    <text evidence="8">Belongs to the CN hydrolase family. Apolipoprotein N-acyltransferase subfamily.</text>
</comment>
<keyword evidence="3 8" id="KW-0808">Transferase</keyword>
<comment type="pathway">
    <text evidence="8">Protein modification; lipoprotein biosynthesis (N-acyl transfer).</text>
</comment>
<dbReference type="PROSITE" id="PS50263">
    <property type="entry name" value="CN_HYDROLASE"/>
    <property type="match status" value="1"/>
</dbReference>
<keyword evidence="2 8" id="KW-1003">Cell membrane</keyword>
<dbReference type="InterPro" id="IPR003010">
    <property type="entry name" value="C-N_Hydrolase"/>
</dbReference>
<feature type="transmembrane region" description="Helical" evidence="8">
    <location>
        <begin position="463"/>
        <end position="484"/>
    </location>
</feature>
<evidence type="ECO:0000256" key="7">
    <source>
        <dbReference type="ARBA" id="ARBA00023315"/>
    </source>
</evidence>
<dbReference type="InterPro" id="IPR004563">
    <property type="entry name" value="Apolipo_AcylTrfase"/>
</dbReference>
<feature type="transmembrane region" description="Helical" evidence="8">
    <location>
        <begin position="45"/>
        <end position="63"/>
    </location>
</feature>
<dbReference type="RefSeq" id="WP_036905299.1">
    <property type="nucleotide sequence ID" value="NZ_CP138967.1"/>
</dbReference>
<dbReference type="GO" id="GO:0042158">
    <property type="term" value="P:lipoprotein biosynthetic process"/>
    <property type="evidence" value="ECO:0007669"/>
    <property type="project" value="UniProtKB-UniRule"/>
</dbReference>
<sequence length="490" mass="53924">MNNIYSLFIKALAGGALAGISLSEGNYIFMLLGISLLWPASKNPWGGFCWGAMAILWSHKWLLSLHPISWVGISTNLSLPITIFIWLFCGVFGGGLVFIWSALSGFLAPGRLQFSKLENKFIYAVLLSTIWGLSEELLSRGPLFWMGVGPSLLPQDRYLAGLARWIGSGGLASIHLLAGWWIWQLSIAFQTRKKAKKFIILGVAYFSLAHLIGFILLLDSPTDSLEKVAMWQTNIPIRQKFSQEEINALPSKVNRALTEAFEMNASFLIAPEGTLPLDRSKIRDFSIKFLSGGFRKINGSLRSSLLVFNRGEESFSVVLDKSRLVPLGEWIPALPNFLKNGLSAVGGIESGNPSRLLAWEGPSFAGAICYELSNGKAIAKAVNQGAKWILVIANLDPYPISLQRQFLSIAQLRSIETSKNLISVSNTGPTSLIKSNGRIDTLLKPNKELVQLVDLELNGKKTLYTLISDLPMIAVILISLICVLRLRNYG</sequence>
<evidence type="ECO:0000256" key="8">
    <source>
        <dbReference type="HAMAP-Rule" id="MF_01148"/>
    </source>
</evidence>
<dbReference type="CDD" id="cd07571">
    <property type="entry name" value="ALP_N-acyl_transferase"/>
    <property type="match status" value="1"/>
</dbReference>
<feature type="transmembrane region" description="Helical" evidence="8">
    <location>
        <begin position="165"/>
        <end position="186"/>
    </location>
</feature>
<comment type="subcellular location">
    <subcellularLocation>
        <location evidence="1 8">Cell membrane</location>
        <topology evidence="1 8">Multi-pass membrane protein</topology>
    </subcellularLocation>
</comment>
<dbReference type="Gene3D" id="3.60.110.10">
    <property type="entry name" value="Carbon-nitrogen hydrolase"/>
    <property type="match status" value="1"/>
</dbReference>
<proteinExistence type="inferred from homology"/>
<evidence type="ECO:0000256" key="6">
    <source>
        <dbReference type="ARBA" id="ARBA00023136"/>
    </source>
</evidence>
<evidence type="ECO:0000313" key="11">
    <source>
        <dbReference type="Proteomes" id="UP000030392"/>
    </source>
</evidence>
<accession>A0A0A2C5L3</accession>
<dbReference type="PANTHER" id="PTHR38686:SF1">
    <property type="entry name" value="APOLIPOPROTEIN N-ACYLTRANSFERASE"/>
    <property type="match status" value="1"/>
</dbReference>
<keyword evidence="4 8" id="KW-0812">Transmembrane</keyword>
<dbReference type="EMBL" id="JNAX01000010">
    <property type="protein sequence ID" value="KGG20837.1"/>
    <property type="molecule type" value="Genomic_DNA"/>
</dbReference>
<keyword evidence="6 8" id="KW-0472">Membrane</keyword>
<dbReference type="GO" id="GO:0016410">
    <property type="term" value="F:N-acyltransferase activity"/>
    <property type="evidence" value="ECO:0007669"/>
    <property type="project" value="UniProtKB-UniRule"/>
</dbReference>
<dbReference type="PANTHER" id="PTHR38686">
    <property type="entry name" value="APOLIPOPROTEIN N-ACYLTRANSFERASE"/>
    <property type="match status" value="1"/>
</dbReference>
<dbReference type="GO" id="GO:0005886">
    <property type="term" value="C:plasma membrane"/>
    <property type="evidence" value="ECO:0007669"/>
    <property type="project" value="UniProtKB-SubCell"/>
</dbReference>
<feature type="transmembrane region" description="Helical" evidence="8">
    <location>
        <begin position="12"/>
        <end position="38"/>
    </location>
</feature>
<feature type="transmembrane region" description="Helical" evidence="8">
    <location>
        <begin position="198"/>
        <end position="218"/>
    </location>
</feature>
<evidence type="ECO:0000256" key="2">
    <source>
        <dbReference type="ARBA" id="ARBA00022475"/>
    </source>
</evidence>
<dbReference type="Proteomes" id="UP000030392">
    <property type="component" value="Unassembled WGS sequence"/>
</dbReference>
<evidence type="ECO:0000259" key="9">
    <source>
        <dbReference type="PROSITE" id="PS50263"/>
    </source>
</evidence>
<dbReference type="EC" id="2.3.1.269" evidence="8"/>
<comment type="function">
    <text evidence="8">Catalyzes the phospholipid dependent N-acylation of the N-terminal cysteine of apolipoprotein, the last step in lipoprotein maturation.</text>
</comment>
<organism evidence="10 11">
    <name type="scientific">Prochlorococcus marinus str. PAC1</name>
    <dbReference type="NCBI Taxonomy" id="59924"/>
    <lineage>
        <taxon>Bacteria</taxon>
        <taxon>Bacillati</taxon>
        <taxon>Cyanobacteriota</taxon>
        <taxon>Cyanophyceae</taxon>
        <taxon>Synechococcales</taxon>
        <taxon>Prochlorococcaceae</taxon>
        <taxon>Prochlorococcus</taxon>
    </lineage>
</organism>
<gene>
    <name evidence="8" type="primary">lnt</name>
    <name evidence="10" type="ORF">EV03_0773</name>
</gene>
<evidence type="ECO:0000256" key="4">
    <source>
        <dbReference type="ARBA" id="ARBA00022692"/>
    </source>
</evidence>
<evidence type="ECO:0000256" key="3">
    <source>
        <dbReference type="ARBA" id="ARBA00022679"/>
    </source>
</evidence>
<feature type="transmembrane region" description="Helical" evidence="8">
    <location>
        <begin position="121"/>
        <end position="145"/>
    </location>
</feature>
<protein>
    <recommendedName>
        <fullName evidence="8">Apolipoprotein N-acyltransferase</fullName>
        <shortName evidence="8">ALP N-acyltransferase</shortName>
        <ecNumber evidence="8">2.3.1.269</ecNumber>
    </recommendedName>
</protein>
<dbReference type="HAMAP" id="MF_01148">
    <property type="entry name" value="Lnt"/>
    <property type="match status" value="1"/>
</dbReference>
<dbReference type="SUPFAM" id="SSF56317">
    <property type="entry name" value="Carbon-nitrogen hydrolase"/>
    <property type="match status" value="1"/>
</dbReference>
<keyword evidence="7 8" id="KW-0012">Acyltransferase</keyword>